<dbReference type="PANTHER" id="PTHR43662:SF11">
    <property type="entry name" value="WSC DOMAIN-CONTAINING PROTEIN"/>
    <property type="match status" value="1"/>
</dbReference>
<dbReference type="EMBL" id="JAQHRD010000001">
    <property type="protein sequence ID" value="KAJ6446421.1"/>
    <property type="molecule type" value="Genomic_DNA"/>
</dbReference>
<feature type="signal peptide" evidence="2">
    <location>
        <begin position="1"/>
        <end position="18"/>
    </location>
</feature>
<feature type="region of interest" description="Disordered" evidence="1">
    <location>
        <begin position="173"/>
        <end position="196"/>
    </location>
</feature>
<reference evidence="4" key="1">
    <citation type="submission" date="2023-01" db="EMBL/GenBank/DDBJ databases">
        <title>The growth and conidiation of Purpureocillium lavendulum are regulated by nitrogen source and histone H3K14 acetylation.</title>
        <authorList>
            <person name="Tang P."/>
            <person name="Han J."/>
            <person name="Zhang C."/>
            <person name="Tang P."/>
            <person name="Qi F."/>
            <person name="Zhang K."/>
            <person name="Liang L."/>
        </authorList>
    </citation>
    <scope>NUCLEOTIDE SEQUENCE</scope>
    <source>
        <strain evidence="4">YMF1.00683</strain>
    </source>
</reference>
<feature type="compositionally biased region" description="Low complexity" evidence="1">
    <location>
        <begin position="369"/>
        <end position="397"/>
    </location>
</feature>
<evidence type="ECO:0000259" key="3">
    <source>
        <dbReference type="Pfam" id="PF09362"/>
    </source>
</evidence>
<feature type="chain" id="PRO_5044209678" evidence="2">
    <location>
        <begin position="19"/>
        <end position="454"/>
    </location>
</feature>
<feature type="region of interest" description="Disordered" evidence="1">
    <location>
        <begin position="428"/>
        <end position="454"/>
    </location>
</feature>
<comment type="caution">
    <text evidence="4">The sequence shown here is derived from an EMBL/GenBank/DDBJ whole genome shotgun (WGS) entry which is preliminary data.</text>
</comment>
<evidence type="ECO:0000313" key="4">
    <source>
        <dbReference type="EMBL" id="KAJ6446421.1"/>
    </source>
</evidence>
<gene>
    <name evidence="4" type="ORF">O9K51_01194</name>
</gene>
<evidence type="ECO:0000256" key="2">
    <source>
        <dbReference type="SAM" id="SignalP"/>
    </source>
</evidence>
<organism evidence="4 5">
    <name type="scientific">Purpureocillium lavendulum</name>
    <dbReference type="NCBI Taxonomy" id="1247861"/>
    <lineage>
        <taxon>Eukaryota</taxon>
        <taxon>Fungi</taxon>
        <taxon>Dikarya</taxon>
        <taxon>Ascomycota</taxon>
        <taxon>Pezizomycotina</taxon>
        <taxon>Sordariomycetes</taxon>
        <taxon>Hypocreomycetidae</taxon>
        <taxon>Hypocreales</taxon>
        <taxon>Ophiocordycipitaceae</taxon>
        <taxon>Purpureocillium</taxon>
    </lineage>
</organism>
<dbReference type="InterPro" id="IPR018535">
    <property type="entry name" value="DUF1996"/>
</dbReference>
<protein>
    <submittedName>
        <fullName evidence="4">WSC domain-containingprotein</fullName>
    </submittedName>
</protein>
<dbReference type="Pfam" id="PF09362">
    <property type="entry name" value="DUF1996"/>
    <property type="match status" value="1"/>
</dbReference>
<feature type="domain" description="DUF1996" evidence="3">
    <location>
        <begin position="41"/>
        <end position="301"/>
    </location>
</feature>
<accession>A0AB34G6L5</accession>
<evidence type="ECO:0000313" key="5">
    <source>
        <dbReference type="Proteomes" id="UP001163105"/>
    </source>
</evidence>
<name>A0AB34G6L5_9HYPO</name>
<dbReference type="Proteomes" id="UP001163105">
    <property type="component" value="Unassembled WGS sequence"/>
</dbReference>
<dbReference type="PANTHER" id="PTHR43662">
    <property type="match status" value="1"/>
</dbReference>
<keyword evidence="5" id="KW-1185">Reference proteome</keyword>
<feature type="region of interest" description="Disordered" evidence="1">
    <location>
        <begin position="359"/>
        <end position="416"/>
    </location>
</feature>
<sequence length="454" mass="48395">MKLGVVSVLAALASTAAAAKNERTFAVLHFTGKTLTVGRADPIVNPGGPSVHLHHVLGGNAFSVNATGEDLAKSTCSSAQVKGDNSNYWFPSLYFRDPKTGKFEDVQLFYAQVYYFFEPTNDDIKAFPLGLSMVVGDASTRSPPAGGASGNLDPSKGPVSPVKWTCARHKYDPPSWSATSDGSQGGMPDKNNKGEGVGFPDANCDGYAAPLRMDIHFPSCYNPDAGLTDYKNNMAYPTNDGHGKHDCPKGWIHVPHIFFEVYWNTPLLADRWVPNQGKQPFVLSNGDATGYSLHGDFLSGWDEKLLQHIIDTCDTGGSGMEQCPGLFYGANKEKCTIPNPVPEKVSGVLDALPGNNPLSGWSYGDKPSTEPSSSAAPAQPSSASSSTSAAAPTSSATEITDPVPTKGPEDAECTPNLVTVWETVTVTAEAPDATPGSKARRHVLEHVRRQRKHD</sequence>
<evidence type="ECO:0000256" key="1">
    <source>
        <dbReference type="SAM" id="MobiDB-lite"/>
    </source>
</evidence>
<proteinExistence type="predicted"/>
<dbReference type="AlphaFoldDB" id="A0AB34G6L5"/>
<keyword evidence="2" id="KW-0732">Signal</keyword>